<dbReference type="AlphaFoldDB" id="T0QY30"/>
<keyword evidence="2" id="KW-1185">Reference proteome</keyword>
<dbReference type="RefSeq" id="XP_008621902.1">
    <property type="nucleotide sequence ID" value="XM_008623680.1"/>
</dbReference>
<protein>
    <submittedName>
        <fullName evidence="1">Uncharacterized protein</fullName>
    </submittedName>
</protein>
<evidence type="ECO:0000313" key="1">
    <source>
        <dbReference type="EMBL" id="EQC24668.1"/>
    </source>
</evidence>
<accession>T0QY30</accession>
<evidence type="ECO:0000313" key="2">
    <source>
        <dbReference type="Proteomes" id="UP000030762"/>
    </source>
</evidence>
<gene>
    <name evidence="1" type="ORF">SDRG_17438</name>
</gene>
<sequence>MANPAVAAYEAAFRLVQMPSAFVATSALPYPAPYVFHLTGMDEAVSWPLGATQAAQIAALYPDKIIAEAHIEFDEAYLDDHDAVLDIVDRV</sequence>
<dbReference type="EMBL" id="JH767506">
    <property type="protein sequence ID" value="EQC24668.1"/>
    <property type="molecule type" value="Genomic_DNA"/>
</dbReference>
<dbReference type="InParanoid" id="T0QY30"/>
<feature type="non-terminal residue" evidence="1">
    <location>
        <position position="1"/>
    </location>
</feature>
<name>T0QY30_SAPDV</name>
<dbReference type="GeneID" id="19958165"/>
<organism evidence="1 2">
    <name type="scientific">Saprolegnia diclina (strain VS20)</name>
    <dbReference type="NCBI Taxonomy" id="1156394"/>
    <lineage>
        <taxon>Eukaryota</taxon>
        <taxon>Sar</taxon>
        <taxon>Stramenopiles</taxon>
        <taxon>Oomycota</taxon>
        <taxon>Saprolegniomycetes</taxon>
        <taxon>Saprolegniales</taxon>
        <taxon>Saprolegniaceae</taxon>
        <taxon>Saprolegnia</taxon>
    </lineage>
</organism>
<dbReference type="VEuPathDB" id="FungiDB:SDRG_17438"/>
<dbReference type="Proteomes" id="UP000030762">
    <property type="component" value="Unassembled WGS sequence"/>
</dbReference>
<proteinExistence type="predicted"/>
<reference evidence="1 2" key="1">
    <citation type="submission" date="2012-04" db="EMBL/GenBank/DDBJ databases">
        <title>The Genome Sequence of Saprolegnia declina VS20.</title>
        <authorList>
            <consortium name="The Broad Institute Genome Sequencing Platform"/>
            <person name="Russ C."/>
            <person name="Nusbaum C."/>
            <person name="Tyler B."/>
            <person name="van West P."/>
            <person name="Dieguez-Uribeondo J."/>
            <person name="de Bruijn I."/>
            <person name="Tripathy S."/>
            <person name="Jiang R."/>
            <person name="Young S.K."/>
            <person name="Zeng Q."/>
            <person name="Gargeya S."/>
            <person name="Fitzgerald M."/>
            <person name="Haas B."/>
            <person name="Abouelleil A."/>
            <person name="Alvarado L."/>
            <person name="Arachchi H.M."/>
            <person name="Berlin A."/>
            <person name="Chapman S.B."/>
            <person name="Goldberg J."/>
            <person name="Griggs A."/>
            <person name="Gujja S."/>
            <person name="Hansen M."/>
            <person name="Howarth C."/>
            <person name="Imamovic A."/>
            <person name="Larimer J."/>
            <person name="McCowen C."/>
            <person name="Montmayeur A."/>
            <person name="Murphy C."/>
            <person name="Neiman D."/>
            <person name="Pearson M."/>
            <person name="Priest M."/>
            <person name="Roberts A."/>
            <person name="Saif S."/>
            <person name="Shea T."/>
            <person name="Sisk P."/>
            <person name="Sykes S."/>
            <person name="Wortman J."/>
            <person name="Nusbaum C."/>
            <person name="Birren B."/>
        </authorList>
    </citation>
    <scope>NUCLEOTIDE SEQUENCE [LARGE SCALE GENOMIC DNA]</scope>
    <source>
        <strain evidence="1 2">VS20</strain>
    </source>
</reference>